<evidence type="ECO:0000259" key="1">
    <source>
        <dbReference type="Pfam" id="PF07883"/>
    </source>
</evidence>
<feature type="domain" description="Cupin type-2" evidence="1">
    <location>
        <begin position="36"/>
        <end position="82"/>
    </location>
</feature>
<evidence type="ECO:0000313" key="4">
    <source>
        <dbReference type="Proteomes" id="UP000076630"/>
    </source>
</evidence>
<dbReference type="GeneID" id="82258851"/>
<dbReference type="PANTHER" id="PTHR36114:SF1">
    <property type="entry name" value="16.7 KDA PROTEIN IN WHIE LOCUS"/>
    <property type="match status" value="1"/>
</dbReference>
<dbReference type="InterPro" id="IPR013096">
    <property type="entry name" value="Cupin_2"/>
</dbReference>
<dbReference type="Proteomes" id="UP000183077">
    <property type="component" value="Unassembled WGS sequence"/>
</dbReference>
<dbReference type="AlphaFoldDB" id="A0A161SAU8"/>
<evidence type="ECO:0000313" key="2">
    <source>
        <dbReference type="EMBL" id="KZE82729.1"/>
    </source>
</evidence>
<dbReference type="PANTHER" id="PTHR36114">
    <property type="entry name" value="16.7 KDA PROTEIN IN WHIE LOCUS"/>
    <property type="match status" value="1"/>
</dbReference>
<name>A0A161SAU8_9FLAO</name>
<dbReference type="InterPro" id="IPR052044">
    <property type="entry name" value="PKS_Associated_Protein"/>
</dbReference>
<dbReference type="EMBL" id="LQNU01000043">
    <property type="protein sequence ID" value="KZE82729.1"/>
    <property type="molecule type" value="Genomic_DNA"/>
</dbReference>
<gene>
    <name evidence="2" type="ORF">AV926_06380</name>
    <name evidence="3" type="ORF">SAMN04488018_13810</name>
</gene>
<evidence type="ECO:0000313" key="5">
    <source>
        <dbReference type="Proteomes" id="UP000183077"/>
    </source>
</evidence>
<dbReference type="SUPFAM" id="SSF51182">
    <property type="entry name" value="RmlC-like cupins"/>
    <property type="match status" value="1"/>
</dbReference>
<dbReference type="InterPro" id="IPR011051">
    <property type="entry name" value="RmlC_Cupin_sf"/>
</dbReference>
<dbReference type="Pfam" id="PF07883">
    <property type="entry name" value="Cupin_2"/>
    <property type="match status" value="1"/>
</dbReference>
<protein>
    <submittedName>
        <fullName evidence="3">Cupin domain-containing protein</fullName>
    </submittedName>
</protein>
<dbReference type="EMBL" id="FNYS01000038">
    <property type="protein sequence ID" value="SEJ42268.1"/>
    <property type="molecule type" value="Genomic_DNA"/>
</dbReference>
<dbReference type="Proteomes" id="UP000076630">
    <property type="component" value="Unassembled WGS sequence"/>
</dbReference>
<dbReference type="CDD" id="cd02226">
    <property type="entry name" value="cupin_YdbB-like"/>
    <property type="match status" value="1"/>
</dbReference>
<dbReference type="RefSeq" id="WP_038988076.1">
    <property type="nucleotide sequence ID" value="NZ_FNYS01000038.1"/>
</dbReference>
<keyword evidence="4" id="KW-1185">Reference proteome</keyword>
<dbReference type="InterPro" id="IPR014710">
    <property type="entry name" value="RmlC-like_jellyroll"/>
</dbReference>
<sequence>MNKISLPQESENLKEFWQLKNLGNINNHTINLIKLQGEFEWHSHDNEDKLFMVVDGILELHFRDKVVTLHPNECIIVPKGVENKPVGKDEVTLMLFEPNRAL</sequence>
<reference evidence="3 5" key="2">
    <citation type="submission" date="2016-10" db="EMBL/GenBank/DDBJ databases">
        <authorList>
            <person name="de Groot N.N."/>
        </authorList>
    </citation>
    <scope>NUCLEOTIDE SEQUENCE [LARGE SCALE GENOMIC DNA]</scope>
    <source>
        <strain evidence="3 5">DSM 23048</strain>
    </source>
</reference>
<evidence type="ECO:0000313" key="3">
    <source>
        <dbReference type="EMBL" id="SEJ42268.1"/>
    </source>
</evidence>
<proteinExistence type="predicted"/>
<dbReference type="OrthoDB" id="9794183at2"/>
<accession>A0A161SAU8</accession>
<reference evidence="2 4" key="1">
    <citation type="submission" date="2016-01" db="EMBL/GenBank/DDBJ databases">
        <title>Whole genome sequencing of Myroides marinus L41.</title>
        <authorList>
            <person name="Hong K.W."/>
        </authorList>
    </citation>
    <scope>NUCLEOTIDE SEQUENCE [LARGE SCALE GENOMIC DNA]</scope>
    <source>
        <strain evidence="2 4">L41</strain>
    </source>
</reference>
<dbReference type="Gene3D" id="2.60.120.10">
    <property type="entry name" value="Jelly Rolls"/>
    <property type="match status" value="1"/>
</dbReference>
<organism evidence="2 4">
    <name type="scientific">Myroides marinus</name>
    <dbReference type="NCBI Taxonomy" id="703342"/>
    <lineage>
        <taxon>Bacteria</taxon>
        <taxon>Pseudomonadati</taxon>
        <taxon>Bacteroidota</taxon>
        <taxon>Flavobacteriia</taxon>
        <taxon>Flavobacteriales</taxon>
        <taxon>Flavobacteriaceae</taxon>
        <taxon>Myroides</taxon>
    </lineage>
</organism>